<reference evidence="3 4" key="1">
    <citation type="submission" date="2018-10" db="EMBL/GenBank/DDBJ databases">
        <authorList>
            <person name="Li J."/>
        </authorList>
    </citation>
    <scope>NUCLEOTIDE SEQUENCE [LARGE SCALE GENOMIC DNA]</scope>
    <source>
        <strain evidence="3 4">ZD1-4</strain>
    </source>
</reference>
<keyword evidence="4" id="KW-1185">Reference proteome</keyword>
<feature type="transmembrane region" description="Helical" evidence="1">
    <location>
        <begin position="96"/>
        <end position="119"/>
    </location>
</feature>
<organism evidence="3 4">
    <name type="scientific">Mycetocola zhadangensis</name>
    <dbReference type="NCBI Taxonomy" id="1164595"/>
    <lineage>
        <taxon>Bacteria</taxon>
        <taxon>Bacillati</taxon>
        <taxon>Actinomycetota</taxon>
        <taxon>Actinomycetes</taxon>
        <taxon>Micrococcales</taxon>
        <taxon>Microbacteriaceae</taxon>
        <taxon>Mycetocola</taxon>
    </lineage>
</organism>
<keyword evidence="1" id="KW-1133">Transmembrane helix</keyword>
<evidence type="ECO:0000313" key="3">
    <source>
        <dbReference type="EMBL" id="RLQ85947.1"/>
    </source>
</evidence>
<dbReference type="AlphaFoldDB" id="A0A3L7J5M2"/>
<keyword evidence="1" id="KW-0812">Transmembrane</keyword>
<evidence type="ECO:0000259" key="2">
    <source>
        <dbReference type="Pfam" id="PF07853"/>
    </source>
</evidence>
<dbReference type="Proteomes" id="UP000282460">
    <property type="component" value="Unassembled WGS sequence"/>
</dbReference>
<feature type="transmembrane region" description="Helical" evidence="1">
    <location>
        <begin position="190"/>
        <end position="210"/>
    </location>
</feature>
<comment type="caution">
    <text evidence="3">The sequence shown here is derived from an EMBL/GenBank/DDBJ whole genome shotgun (WGS) entry which is preliminary data.</text>
</comment>
<dbReference type="EMBL" id="RCWJ01000001">
    <property type="protein sequence ID" value="RLQ85947.1"/>
    <property type="molecule type" value="Genomic_DNA"/>
</dbReference>
<name>A0A3L7J5M2_9MICO</name>
<dbReference type="OrthoDB" id="3178004at2"/>
<protein>
    <submittedName>
        <fullName evidence="3">DUF1648 domain-containing protein</fullName>
    </submittedName>
</protein>
<feature type="transmembrane region" description="Helical" evidence="1">
    <location>
        <begin position="131"/>
        <end position="153"/>
    </location>
</feature>
<feature type="transmembrane region" description="Helical" evidence="1">
    <location>
        <begin position="216"/>
        <end position="236"/>
    </location>
</feature>
<dbReference type="InterPro" id="IPR012867">
    <property type="entry name" value="DUF1648"/>
</dbReference>
<evidence type="ECO:0000256" key="1">
    <source>
        <dbReference type="SAM" id="Phobius"/>
    </source>
</evidence>
<keyword evidence="1" id="KW-0472">Membrane</keyword>
<evidence type="ECO:0000313" key="4">
    <source>
        <dbReference type="Proteomes" id="UP000282460"/>
    </source>
</evidence>
<dbReference type="Pfam" id="PF07853">
    <property type="entry name" value="DUF1648"/>
    <property type="match status" value="1"/>
</dbReference>
<feature type="domain" description="DUF1648" evidence="2">
    <location>
        <begin position="24"/>
        <end position="67"/>
    </location>
</feature>
<dbReference type="RefSeq" id="WP_121658309.1">
    <property type="nucleotide sequence ID" value="NZ_BMEK01000001.1"/>
</dbReference>
<gene>
    <name evidence="3" type="ORF">D9V28_03630</name>
</gene>
<proteinExistence type="predicted"/>
<feature type="transmembrane region" description="Helical" evidence="1">
    <location>
        <begin position="57"/>
        <end position="84"/>
    </location>
</feature>
<accession>A0A3L7J5M2</accession>
<sequence length="333" mass="34739">MTTEARPMPGRTRYRMIGLVLPLLIALVGAVMAASWLPDLPDPVAVHWSSEGADGFGSAWTMILLPLGVVTGFTVVTQLSLLNAPGRGGLTSTEKILVVSRLFMSVLLTVGVLGSLAVQRGLNDAADAPNIAAPMIIGAVGGFLLAGAAWLALPKAVPTVTEAETAVEPLDLAPSESVYWSRTVRISGGVATVMGLVVALAVGSSILASIGSSSGLPVVLTSAGFVMVLSLGMSFWRVRADRRGFAVRGLLGWPRVSIPATEIAEVRVVQVNPTADFGGWGWRWASGNRTGIILRSGEAIEVARRNGKRLVVTVDDAETAARVLQTLASRSPV</sequence>